<evidence type="ECO:0000313" key="2">
    <source>
        <dbReference type="EMBL" id="MBA0788186.1"/>
    </source>
</evidence>
<dbReference type="EMBL" id="JABEZW010227307">
    <property type="protein sequence ID" value="MBA0788186.1"/>
    <property type="molecule type" value="Genomic_DNA"/>
</dbReference>
<evidence type="ECO:0000256" key="1">
    <source>
        <dbReference type="SAM" id="MobiDB-lite"/>
    </source>
</evidence>
<sequence>MLSIQPSTLRMPLGKPTKVRRKESDEPQTTERLTKRGVGMMCNKCKKLGHNKRSYRGEVGQNIPAKRHKVGVHNETVASTQQKATPTQQEAAPTHQQVGAPRERLLFKRKPTTVR</sequence>
<feature type="compositionally biased region" description="Polar residues" evidence="1">
    <location>
        <begin position="76"/>
        <end position="97"/>
    </location>
</feature>
<protein>
    <submittedName>
        <fullName evidence="2">Uncharacterized protein</fullName>
    </submittedName>
</protein>
<reference evidence="2 3" key="1">
    <citation type="journal article" date="2019" name="Genome Biol. Evol.">
        <title>Insights into the evolution of the New World diploid cottons (Gossypium, subgenus Houzingenia) based on genome sequencing.</title>
        <authorList>
            <person name="Grover C.E."/>
            <person name="Arick M.A. 2nd"/>
            <person name="Thrash A."/>
            <person name="Conover J.L."/>
            <person name="Sanders W.S."/>
            <person name="Peterson D.G."/>
            <person name="Frelichowski J.E."/>
            <person name="Scheffler J.A."/>
            <person name="Scheffler B.E."/>
            <person name="Wendel J.F."/>
        </authorList>
    </citation>
    <scope>NUCLEOTIDE SEQUENCE [LARGE SCALE GENOMIC DNA]</scope>
    <source>
        <strain evidence="2">8</strain>
        <tissue evidence="2">Leaf</tissue>
    </source>
</reference>
<gene>
    <name evidence="2" type="ORF">Gotri_006877</name>
</gene>
<feature type="region of interest" description="Disordered" evidence="1">
    <location>
        <begin position="1"/>
        <end position="34"/>
    </location>
</feature>
<accession>A0A7J9FS91</accession>
<keyword evidence="3" id="KW-1185">Reference proteome</keyword>
<dbReference type="Proteomes" id="UP000593568">
    <property type="component" value="Unassembled WGS sequence"/>
</dbReference>
<name>A0A7J9FS91_9ROSI</name>
<dbReference type="AlphaFoldDB" id="A0A7J9FS91"/>
<feature type="region of interest" description="Disordered" evidence="1">
    <location>
        <begin position="53"/>
        <end position="115"/>
    </location>
</feature>
<proteinExistence type="predicted"/>
<evidence type="ECO:0000313" key="3">
    <source>
        <dbReference type="Proteomes" id="UP000593568"/>
    </source>
</evidence>
<organism evidence="2 3">
    <name type="scientific">Gossypium trilobum</name>
    <dbReference type="NCBI Taxonomy" id="34281"/>
    <lineage>
        <taxon>Eukaryota</taxon>
        <taxon>Viridiplantae</taxon>
        <taxon>Streptophyta</taxon>
        <taxon>Embryophyta</taxon>
        <taxon>Tracheophyta</taxon>
        <taxon>Spermatophyta</taxon>
        <taxon>Magnoliopsida</taxon>
        <taxon>eudicotyledons</taxon>
        <taxon>Gunneridae</taxon>
        <taxon>Pentapetalae</taxon>
        <taxon>rosids</taxon>
        <taxon>malvids</taxon>
        <taxon>Malvales</taxon>
        <taxon>Malvaceae</taxon>
        <taxon>Malvoideae</taxon>
        <taxon>Gossypium</taxon>
    </lineage>
</organism>
<comment type="caution">
    <text evidence="2">The sequence shown here is derived from an EMBL/GenBank/DDBJ whole genome shotgun (WGS) entry which is preliminary data.</text>
</comment>